<evidence type="ECO:0000256" key="6">
    <source>
        <dbReference type="HAMAP-Rule" id="MF_00687"/>
    </source>
</evidence>
<dbReference type="EMBL" id="FTMX01000006">
    <property type="protein sequence ID" value="SIR84182.1"/>
    <property type="molecule type" value="Genomic_DNA"/>
</dbReference>
<evidence type="ECO:0000256" key="2">
    <source>
        <dbReference type="ARBA" id="ARBA00008086"/>
    </source>
</evidence>
<dbReference type="AlphaFoldDB" id="A0A9X8WM20"/>
<evidence type="ECO:0000256" key="3">
    <source>
        <dbReference type="ARBA" id="ARBA00022723"/>
    </source>
</evidence>
<evidence type="ECO:0000256" key="1">
    <source>
        <dbReference type="ARBA" id="ARBA00000552"/>
    </source>
</evidence>
<dbReference type="Pfam" id="PF04962">
    <property type="entry name" value="KduI"/>
    <property type="match status" value="1"/>
</dbReference>
<dbReference type="PANTHER" id="PTHR38461:SF1">
    <property type="entry name" value="4-DEOXY-L-THREO-5-HEXOSULOSE-URONATE KETOL-ISOMERASE"/>
    <property type="match status" value="1"/>
</dbReference>
<dbReference type="CDD" id="cd20491">
    <property type="entry name" value="cupin_KduI_C"/>
    <property type="match status" value="1"/>
</dbReference>
<protein>
    <recommendedName>
        <fullName evidence="6">4-deoxy-L-threo-5-hexosulose-uronate ketol-isomerase</fullName>
        <ecNumber evidence="6">5.3.1.17</ecNumber>
    </recommendedName>
    <alternativeName>
        <fullName evidence="6">5-keto-4-deoxyuronate isomerase</fullName>
    </alternativeName>
    <alternativeName>
        <fullName evidence="6">DKI isomerase</fullName>
    </alternativeName>
</protein>
<comment type="pathway">
    <text evidence="6">Glycan metabolism; pectin degradation; 2-dehydro-3-deoxy-D-gluconate from pectin: step 4/5.</text>
</comment>
<accession>A0A9X8WM20</accession>
<comment type="catalytic activity">
    <reaction evidence="1 6">
        <text>5-dehydro-4-deoxy-D-glucuronate = 3-deoxy-D-glycero-2,5-hexodiulosonate</text>
        <dbReference type="Rhea" id="RHEA:23896"/>
        <dbReference type="ChEBI" id="CHEBI:17117"/>
        <dbReference type="ChEBI" id="CHEBI:29071"/>
        <dbReference type="EC" id="5.3.1.17"/>
    </reaction>
</comment>
<proteinExistence type="inferred from homology"/>
<dbReference type="InterPro" id="IPR007045">
    <property type="entry name" value="KduI"/>
</dbReference>
<dbReference type="EC" id="5.3.1.17" evidence="6"/>
<keyword evidence="3 6" id="KW-0479">Metal-binding</keyword>
<feature type="binding site" evidence="6">
    <location>
        <position position="196"/>
    </location>
    <ligand>
        <name>Zn(2+)</name>
        <dbReference type="ChEBI" id="CHEBI:29105"/>
    </ligand>
</feature>
<evidence type="ECO:0000313" key="8">
    <source>
        <dbReference type="Proteomes" id="UP000185829"/>
    </source>
</evidence>
<dbReference type="GO" id="GO:0042840">
    <property type="term" value="P:D-glucuronate catabolic process"/>
    <property type="evidence" value="ECO:0007669"/>
    <property type="project" value="TreeGrafter"/>
</dbReference>
<gene>
    <name evidence="6" type="primary">kduI</name>
    <name evidence="7" type="ORF">SAMN05878482_106126</name>
</gene>
<evidence type="ECO:0000313" key="7">
    <source>
        <dbReference type="EMBL" id="SIR84182.1"/>
    </source>
</evidence>
<evidence type="ECO:0000256" key="5">
    <source>
        <dbReference type="ARBA" id="ARBA00023235"/>
    </source>
</evidence>
<keyword evidence="5 6" id="KW-0413">Isomerase</keyword>
<comment type="similarity">
    <text evidence="2 6">Belongs to the KduI family.</text>
</comment>
<dbReference type="GO" id="GO:0008697">
    <property type="term" value="F:4-deoxy-L-threo-5-hexosulose-uronate ketol-isomerase activity"/>
    <property type="evidence" value="ECO:0007669"/>
    <property type="project" value="UniProtKB-UniRule"/>
</dbReference>
<dbReference type="CDD" id="cd20294">
    <property type="entry name" value="cupin_KduI_N"/>
    <property type="match status" value="1"/>
</dbReference>
<dbReference type="InterPro" id="IPR011051">
    <property type="entry name" value="RmlC_Cupin_sf"/>
</dbReference>
<dbReference type="GO" id="GO:0045490">
    <property type="term" value="P:pectin catabolic process"/>
    <property type="evidence" value="ECO:0007669"/>
    <property type="project" value="UniProtKB-UniRule"/>
</dbReference>
<dbReference type="NCBIfam" id="NF002091">
    <property type="entry name" value="PRK00924.1"/>
    <property type="match status" value="1"/>
</dbReference>
<dbReference type="Proteomes" id="UP000185829">
    <property type="component" value="Unassembled WGS sequence"/>
</dbReference>
<dbReference type="HAMAP" id="MF_00687">
    <property type="entry name" value="KduI"/>
    <property type="match status" value="1"/>
</dbReference>
<feature type="binding site" evidence="6">
    <location>
        <position position="203"/>
    </location>
    <ligand>
        <name>Zn(2+)</name>
        <dbReference type="ChEBI" id="CHEBI:29105"/>
    </ligand>
</feature>
<comment type="cofactor">
    <cofactor evidence="6">
        <name>Zn(2+)</name>
        <dbReference type="ChEBI" id="CHEBI:29105"/>
    </cofactor>
    <text evidence="6">Binds 1 zinc ion per subunit.</text>
</comment>
<dbReference type="SUPFAM" id="SSF51182">
    <property type="entry name" value="RmlC-like cupins"/>
    <property type="match status" value="1"/>
</dbReference>
<reference evidence="7 8" key="1">
    <citation type="submission" date="2017-01" db="EMBL/GenBank/DDBJ databases">
        <authorList>
            <person name="Varghese N."/>
            <person name="Submissions S."/>
        </authorList>
    </citation>
    <scope>NUCLEOTIDE SEQUENCE [LARGE SCALE GENOMIC DNA]</scope>
    <source>
        <strain evidence="7 8">RUG2-6</strain>
    </source>
</reference>
<comment type="caution">
    <text evidence="7">The sequence shown here is derived from an EMBL/GenBank/DDBJ whole genome shotgun (WGS) entry which is preliminary data.</text>
</comment>
<comment type="function">
    <text evidence="6">Catalyzes the isomerization of 5-dehydro-4-deoxy-D-glucuronate to 3-deoxy-D-glycero-2,5-hexodiulosonate.</text>
</comment>
<dbReference type="InterPro" id="IPR027449">
    <property type="entry name" value="KduI_N"/>
</dbReference>
<dbReference type="GO" id="GO:0019698">
    <property type="term" value="P:D-galacturonate catabolic process"/>
    <property type="evidence" value="ECO:0007669"/>
    <property type="project" value="TreeGrafter"/>
</dbReference>
<dbReference type="Gene3D" id="2.60.120.520">
    <property type="entry name" value="pectin degrading enzyme 5-keto 4- deoxyuronate isomerase, domain 1"/>
    <property type="match status" value="1"/>
</dbReference>
<feature type="binding site" evidence="6">
    <location>
        <position position="198"/>
    </location>
    <ligand>
        <name>Zn(2+)</name>
        <dbReference type="ChEBI" id="CHEBI:29105"/>
    </ligand>
</feature>
<evidence type="ECO:0000256" key="4">
    <source>
        <dbReference type="ARBA" id="ARBA00022833"/>
    </source>
</evidence>
<feature type="binding site" evidence="6">
    <location>
        <position position="245"/>
    </location>
    <ligand>
        <name>Zn(2+)</name>
        <dbReference type="ChEBI" id="CHEBI:29105"/>
    </ligand>
</feature>
<dbReference type="PIRSF" id="PIRSF006625">
    <property type="entry name" value="KduI"/>
    <property type="match status" value="1"/>
</dbReference>
<name>A0A9X8WM20_9BACI</name>
<sequence length="278" mass="31753">MHMEKRYSIHPSQAKHFDTSEIRKNFLVENLFLDDDVSLCYSLDDRIIIGGIKPVSKEVKLEGHDFIKADYFLQRRELGVFNIGGSGKISVDGEVYTLQNRDCLYIGLGCKELIFTSDSDSEPSKFYLASAPAHKNYPVQHVAFKEVQGDEMGSQETANKRTIRRMIHENGIQSCQLCMGMTELAPGNVWNSMPPHVHDRRVEVYMYFDLAEDAILFHMMGEPDETRHIVMKNEQAVISPPWSIHCGSATSNYTFIWAMAGENYTYEDMDAFPISDMK</sequence>
<keyword evidence="4 6" id="KW-0862">Zinc</keyword>
<dbReference type="Gene3D" id="2.60.120.10">
    <property type="entry name" value="Jelly Rolls"/>
    <property type="match status" value="1"/>
</dbReference>
<dbReference type="PANTHER" id="PTHR38461">
    <property type="entry name" value="4-DEOXY-L-THREO-5-HEXOSULOSE-URONATE KETOL-ISOMERASE"/>
    <property type="match status" value="1"/>
</dbReference>
<dbReference type="InterPro" id="IPR014710">
    <property type="entry name" value="RmlC-like_jellyroll"/>
</dbReference>
<dbReference type="GO" id="GO:0008270">
    <property type="term" value="F:zinc ion binding"/>
    <property type="evidence" value="ECO:0007669"/>
    <property type="project" value="UniProtKB-UniRule"/>
</dbReference>
<organism evidence="7 8">
    <name type="scientific">Peribacillus simplex</name>
    <dbReference type="NCBI Taxonomy" id="1478"/>
    <lineage>
        <taxon>Bacteria</taxon>
        <taxon>Bacillati</taxon>
        <taxon>Bacillota</taxon>
        <taxon>Bacilli</taxon>
        <taxon>Bacillales</taxon>
        <taxon>Bacillaceae</taxon>
        <taxon>Peribacillus</taxon>
    </lineage>
</organism>
<dbReference type="InterPro" id="IPR021120">
    <property type="entry name" value="KduI/IolB_isomerase"/>
</dbReference>